<accession>A0A841YXX2</accession>
<reference evidence="1 2" key="1">
    <citation type="submission" date="2020-03" db="EMBL/GenBank/DDBJ databases">
        <title>Soil Listeria distribution.</title>
        <authorList>
            <person name="Liao J."/>
            <person name="Wiedmann M."/>
        </authorList>
    </citation>
    <scope>NUCLEOTIDE SEQUENCE [LARGE SCALE GENOMIC DNA]</scope>
    <source>
        <strain evidence="1 2">FSL L7-1614</strain>
    </source>
</reference>
<gene>
    <name evidence="1" type="ORF">HB850_10430</name>
</gene>
<dbReference type="EMBL" id="JAARQN010000009">
    <property type="protein sequence ID" value="MBC1458175.1"/>
    <property type="molecule type" value="Genomic_DNA"/>
</dbReference>
<evidence type="ECO:0000313" key="1">
    <source>
        <dbReference type="EMBL" id="MBC1458175.1"/>
    </source>
</evidence>
<name>A0A841YXX2_9LIST</name>
<evidence type="ECO:0008006" key="3">
    <source>
        <dbReference type="Google" id="ProtNLM"/>
    </source>
</evidence>
<protein>
    <recommendedName>
        <fullName evidence="3">Type II toxin-antitoxin system RelE/ParE family toxin</fullName>
    </recommendedName>
</protein>
<organism evidence="1 2">
    <name type="scientific">Listeria newyorkensis</name>
    <dbReference type="NCBI Taxonomy" id="1497681"/>
    <lineage>
        <taxon>Bacteria</taxon>
        <taxon>Bacillati</taxon>
        <taxon>Bacillota</taxon>
        <taxon>Bacilli</taxon>
        <taxon>Bacillales</taxon>
        <taxon>Listeriaceae</taxon>
        <taxon>Listeria</taxon>
    </lineage>
</organism>
<evidence type="ECO:0000313" key="2">
    <source>
        <dbReference type="Proteomes" id="UP000569903"/>
    </source>
</evidence>
<dbReference type="AlphaFoldDB" id="A0A841YXX2"/>
<sequence>MAYKKVEKHLLFLEVAGSELRAPKSKYVRNHIFELRPDNIRILYCFHEQEAICLVYFVKKRDALPEHIIKQAEERRGKFINKLGK</sequence>
<dbReference type="Proteomes" id="UP000569903">
    <property type="component" value="Unassembled WGS sequence"/>
</dbReference>
<dbReference type="Pfam" id="PF05973">
    <property type="entry name" value="Gp49"/>
    <property type="match status" value="1"/>
</dbReference>
<comment type="caution">
    <text evidence="1">The sequence shown here is derived from an EMBL/GenBank/DDBJ whole genome shotgun (WGS) entry which is preliminary data.</text>
</comment>
<dbReference type="InterPro" id="IPR009241">
    <property type="entry name" value="HigB-like"/>
</dbReference>
<proteinExistence type="predicted"/>